<dbReference type="InterPro" id="IPR002692">
    <property type="entry name" value="S45"/>
</dbReference>
<evidence type="ECO:0000256" key="2">
    <source>
        <dbReference type="ARBA" id="ARBA00022729"/>
    </source>
</evidence>
<gene>
    <name evidence="6" type="ORF">LZC95_24120</name>
</gene>
<dbReference type="Gene3D" id="1.10.439.10">
    <property type="entry name" value="Penicillin Amidohydrolase, domain 1"/>
    <property type="match status" value="1"/>
</dbReference>
<dbReference type="InterPro" id="IPR043146">
    <property type="entry name" value="Penicillin_amidase_N_B-knob"/>
</dbReference>
<dbReference type="RefSeq" id="WP_394850530.1">
    <property type="nucleotide sequence ID" value="NZ_CP089982.1"/>
</dbReference>
<feature type="signal peptide" evidence="5">
    <location>
        <begin position="1"/>
        <end position="22"/>
    </location>
</feature>
<accession>A0ABZ2KPA1</accession>
<dbReference type="Proteomes" id="UP001379533">
    <property type="component" value="Chromosome"/>
</dbReference>
<keyword evidence="2 5" id="KW-0732">Signal</keyword>
<dbReference type="EMBL" id="CP089982">
    <property type="protein sequence ID" value="WXA99889.1"/>
    <property type="molecule type" value="Genomic_DNA"/>
</dbReference>
<evidence type="ECO:0000313" key="6">
    <source>
        <dbReference type="EMBL" id="WXA99889.1"/>
    </source>
</evidence>
<evidence type="ECO:0000256" key="1">
    <source>
        <dbReference type="ARBA" id="ARBA00006586"/>
    </source>
</evidence>
<reference evidence="6 7" key="1">
    <citation type="submission" date="2021-12" db="EMBL/GenBank/DDBJ databases">
        <title>Discovery of the Pendulisporaceae a myxobacterial family with distinct sporulation behavior and unique specialized metabolism.</title>
        <authorList>
            <person name="Garcia R."/>
            <person name="Popoff A."/>
            <person name="Bader C.D."/>
            <person name="Loehr J."/>
            <person name="Walesch S."/>
            <person name="Walt C."/>
            <person name="Boldt J."/>
            <person name="Bunk B."/>
            <person name="Haeckl F.J.F.P.J."/>
            <person name="Gunesch A.P."/>
            <person name="Birkelbach J."/>
            <person name="Nuebel U."/>
            <person name="Pietschmann T."/>
            <person name="Bach T."/>
            <person name="Mueller R."/>
        </authorList>
    </citation>
    <scope>NUCLEOTIDE SEQUENCE [LARGE SCALE GENOMIC DNA]</scope>
    <source>
        <strain evidence="6 7">MSr12523</strain>
    </source>
</reference>
<keyword evidence="4" id="KW-0865">Zymogen</keyword>
<proteinExistence type="inferred from homology"/>
<dbReference type="PANTHER" id="PTHR34218">
    <property type="entry name" value="PEPTIDASE S45 PENICILLIN AMIDASE"/>
    <property type="match status" value="1"/>
</dbReference>
<dbReference type="Gene3D" id="2.30.120.10">
    <property type="match status" value="1"/>
</dbReference>
<dbReference type="PANTHER" id="PTHR34218:SF3">
    <property type="entry name" value="ACYL-HOMOSERINE LACTONE ACYLASE PVDQ"/>
    <property type="match status" value="1"/>
</dbReference>
<dbReference type="SUPFAM" id="SSF56235">
    <property type="entry name" value="N-terminal nucleophile aminohydrolases (Ntn hydrolases)"/>
    <property type="match status" value="1"/>
</dbReference>
<name>A0ABZ2KPA1_9BACT</name>
<dbReference type="Pfam" id="PF01804">
    <property type="entry name" value="Penicil_amidase"/>
    <property type="match status" value="1"/>
</dbReference>
<comment type="similarity">
    <text evidence="1">Belongs to the peptidase S45 family.</text>
</comment>
<evidence type="ECO:0000256" key="4">
    <source>
        <dbReference type="ARBA" id="ARBA00023145"/>
    </source>
</evidence>
<dbReference type="InterPro" id="IPR014395">
    <property type="entry name" value="Pen/GL7ACA/AHL_acylase"/>
</dbReference>
<feature type="chain" id="PRO_5046724411" evidence="5">
    <location>
        <begin position="23"/>
        <end position="965"/>
    </location>
</feature>
<dbReference type="InterPro" id="IPR029055">
    <property type="entry name" value="Ntn_hydrolases_N"/>
</dbReference>
<dbReference type="InterPro" id="IPR023343">
    <property type="entry name" value="Penicillin_amidase_dom1"/>
</dbReference>
<organism evidence="6 7">
    <name type="scientific">Pendulispora brunnea</name>
    <dbReference type="NCBI Taxonomy" id="2905690"/>
    <lineage>
        <taxon>Bacteria</taxon>
        <taxon>Pseudomonadati</taxon>
        <taxon>Myxococcota</taxon>
        <taxon>Myxococcia</taxon>
        <taxon>Myxococcales</taxon>
        <taxon>Sorangiineae</taxon>
        <taxon>Pendulisporaceae</taxon>
        <taxon>Pendulispora</taxon>
    </lineage>
</organism>
<keyword evidence="3" id="KW-0378">Hydrolase</keyword>
<evidence type="ECO:0000256" key="5">
    <source>
        <dbReference type="SAM" id="SignalP"/>
    </source>
</evidence>
<dbReference type="InterPro" id="IPR043147">
    <property type="entry name" value="Penicillin_amidase_A-knob"/>
</dbReference>
<evidence type="ECO:0000313" key="7">
    <source>
        <dbReference type="Proteomes" id="UP001379533"/>
    </source>
</evidence>
<evidence type="ECO:0000256" key="3">
    <source>
        <dbReference type="ARBA" id="ARBA00022801"/>
    </source>
</evidence>
<dbReference type="CDD" id="cd03747">
    <property type="entry name" value="Ntn_PGA_like"/>
    <property type="match status" value="1"/>
</dbReference>
<keyword evidence="7" id="KW-1185">Reference proteome</keyword>
<dbReference type="Gene3D" id="3.60.20.10">
    <property type="entry name" value="Glutamine Phosphoribosylpyrophosphate, subunit 1, domain 1"/>
    <property type="match status" value="1"/>
</dbReference>
<sequence length="965" mass="105030">MRFRTLVVSLSLGLMTCMTCMSHVGCNSTGDGIPEAPGPFGHTPKIDLRKQIERLDGPVDVMRDKNGVVHIYATTAPDAMRVQGYQLARDRTAQLELIRRLAEGRMAEVLGGLSPDLIDADISARTVGLHRVAKKMYDALPAESEAKKLLDAYADGISQFNARLNSENAEMAEALPESMSLLPLAAFEPWTGADVLAVARFQSQQLSFDVESEIAQSSFIAKWRATFNATATDARLKDRANLLAQYAAFKPIDTATVLPGFPNDGGHVQSQPIEIVPRPIAQMQVVPRAAARAPTPPAAFDAAKGFVSGLTTLKSFLGERPFTGSNNWVVAPSRTTSGHALLASDPHLTLSAPAVFWMVHLNVINASDPAQNLDVSGLAFPGIAGVILGYNKNVGWGATTANYDVSDVYSETLSGDASGVMFNGQSVPFEKIHETIKVQGQDPIEYDVLNVPHHGPVVPTIVEHKVVPPDPAKAVLSMRWTGMQPTNELAAVFGFMRAKNVEDARTAIRNFSVGAQNWVFADTNGDIFYSSQSQIPKRDKRAYTWDPNTFSGTLPCFVLPGDGTAEWTGEYLPEAYVPHVKNPSSGYIATANNDQVGVTLDGDPSNDKLPNGESFYVGGCNYDPGFREARIKQRIEAVGNKMTPEEMASIQADARSPLGAELTPKLLEALGRAEQERATPGSHPDLTAVVKNAAYDPALIAEVQDVLRRWAVEKDYEAAAGLNLDDNKLSTDPGEALASKATLIFNVWLVRMLGATFDDELGKLDFKSSPFDIRVALVNIVRSNDAVLFDDLGTDAVETRDERMVTSLLDALTFLKADPRAGAERNAWRWGAFHTLRFESLVPLWPSLSIPQGGDATFPRGFPRHGDGYNVDVATYSTGTRNLSQVNFSYSHGPTQRFVIEMDPAGPRARNALPGGAVWDDKDKHFRDEAELWRRNQNHAVPFTHDDVKAEAETRTLYSSSPPSK</sequence>
<dbReference type="Gene3D" id="1.10.1400.10">
    <property type="match status" value="1"/>
</dbReference>
<protein>
    <submittedName>
        <fullName evidence="6">Penicillin acylase family protein</fullName>
    </submittedName>
</protein>
<dbReference type="PIRSF" id="PIRSF001227">
    <property type="entry name" value="Pen_acylase"/>
    <property type="match status" value="1"/>
</dbReference>